<feature type="compositionally biased region" description="Basic residues" evidence="5">
    <location>
        <begin position="1"/>
        <end position="28"/>
    </location>
</feature>
<protein>
    <recommendedName>
        <fullName evidence="3">Nucleolar protein 16</fullName>
    </recommendedName>
</protein>
<dbReference type="InterPro" id="IPR019002">
    <property type="entry name" value="Ribosome_biogenesis_Nop16"/>
</dbReference>
<dbReference type="Pfam" id="PF09420">
    <property type="entry name" value="Nop16"/>
    <property type="match status" value="1"/>
</dbReference>
<keyword evidence="4" id="KW-0539">Nucleus</keyword>
<evidence type="ECO:0000256" key="3">
    <source>
        <dbReference type="ARBA" id="ARBA00015522"/>
    </source>
</evidence>
<evidence type="ECO:0000313" key="6">
    <source>
        <dbReference type="EMBL" id="CAE0307518.1"/>
    </source>
</evidence>
<comment type="similarity">
    <text evidence="2">Belongs to the NOP16 family.</text>
</comment>
<evidence type="ECO:0000256" key="2">
    <source>
        <dbReference type="ARBA" id="ARBA00008479"/>
    </source>
</evidence>
<dbReference type="GO" id="GO:0005730">
    <property type="term" value="C:nucleolus"/>
    <property type="evidence" value="ECO:0007669"/>
    <property type="project" value="UniProtKB-SubCell"/>
</dbReference>
<evidence type="ECO:0000256" key="5">
    <source>
        <dbReference type="SAM" id="MobiDB-lite"/>
    </source>
</evidence>
<name>A0A7S3MM35_9SPIT</name>
<dbReference type="GO" id="GO:0042273">
    <property type="term" value="P:ribosomal large subunit biogenesis"/>
    <property type="evidence" value="ECO:0007669"/>
    <property type="project" value="TreeGrafter"/>
</dbReference>
<proteinExistence type="inferred from homology"/>
<dbReference type="EMBL" id="HBIE01007563">
    <property type="protein sequence ID" value="CAE0307518.1"/>
    <property type="molecule type" value="Transcribed_RNA"/>
</dbReference>
<accession>A0A7S3MM35</accession>
<evidence type="ECO:0000256" key="1">
    <source>
        <dbReference type="ARBA" id="ARBA00004604"/>
    </source>
</evidence>
<feature type="compositionally biased region" description="Polar residues" evidence="5">
    <location>
        <begin position="35"/>
        <end position="46"/>
    </location>
</feature>
<sequence length="191" mass="22296">MGMLSKKRKVPRIVKKRKRHDKKMKKRVVPKDISDPQQWSGDKTPQQNYEVMGLVLNNKPSMRQSKQGKALMTEARLRMNKSHYAEQGIIDEDIEEMQAVKDTKNEADLASLFPEIKSKKDAIIKPTVRRLKADEKQICERLIKKYGLESYGKMARDIKVNYLQWSKGQIAKNIELYRSSIGEIKLDYKDE</sequence>
<feature type="region of interest" description="Disordered" evidence="5">
    <location>
        <begin position="1"/>
        <end position="46"/>
    </location>
</feature>
<dbReference type="AlphaFoldDB" id="A0A7S3MM35"/>
<dbReference type="PANTHER" id="PTHR13243">
    <property type="entry name" value="HSPC111 PROTEIN-RELATED"/>
    <property type="match status" value="1"/>
</dbReference>
<gene>
    <name evidence="6" type="ORF">FEHR0123_LOCUS2425</name>
</gene>
<reference evidence="6" key="1">
    <citation type="submission" date="2021-01" db="EMBL/GenBank/DDBJ databases">
        <authorList>
            <person name="Corre E."/>
            <person name="Pelletier E."/>
            <person name="Niang G."/>
            <person name="Scheremetjew M."/>
            <person name="Finn R."/>
            <person name="Kale V."/>
            <person name="Holt S."/>
            <person name="Cochrane G."/>
            <person name="Meng A."/>
            <person name="Brown T."/>
            <person name="Cohen L."/>
        </authorList>
    </citation>
    <scope>NUCLEOTIDE SEQUENCE</scope>
    <source>
        <strain evidence="6">Fehren 1</strain>
    </source>
</reference>
<dbReference type="PANTHER" id="PTHR13243:SF1">
    <property type="entry name" value="NUCLEOLAR PROTEIN 16"/>
    <property type="match status" value="1"/>
</dbReference>
<organism evidence="6">
    <name type="scientific">Favella ehrenbergii</name>
    <dbReference type="NCBI Taxonomy" id="182087"/>
    <lineage>
        <taxon>Eukaryota</taxon>
        <taxon>Sar</taxon>
        <taxon>Alveolata</taxon>
        <taxon>Ciliophora</taxon>
        <taxon>Intramacronucleata</taxon>
        <taxon>Spirotrichea</taxon>
        <taxon>Choreotrichia</taxon>
        <taxon>Tintinnida</taxon>
        <taxon>Xystonellidae</taxon>
        <taxon>Favella</taxon>
    </lineage>
</organism>
<evidence type="ECO:0000256" key="4">
    <source>
        <dbReference type="ARBA" id="ARBA00023242"/>
    </source>
</evidence>
<comment type="subcellular location">
    <subcellularLocation>
        <location evidence="1">Nucleus</location>
        <location evidence="1">Nucleolus</location>
    </subcellularLocation>
</comment>